<dbReference type="InterPro" id="IPR048279">
    <property type="entry name" value="MdtK-like"/>
</dbReference>
<keyword evidence="3" id="KW-1003">Cell membrane</keyword>
<feature type="transmembrane region" description="Helical" evidence="7">
    <location>
        <begin position="203"/>
        <end position="224"/>
    </location>
</feature>
<keyword evidence="5 7" id="KW-1133">Transmembrane helix</keyword>
<evidence type="ECO:0000256" key="2">
    <source>
        <dbReference type="ARBA" id="ARBA00022448"/>
    </source>
</evidence>
<dbReference type="PIRSF" id="PIRSF006603">
    <property type="entry name" value="DinF"/>
    <property type="match status" value="1"/>
</dbReference>
<reference evidence="9" key="1">
    <citation type="submission" date="2018-06" db="EMBL/GenBank/DDBJ databases">
        <title>Description of Blautia argi sp. nov., a new anaerobic isolated from dog feces.</title>
        <authorList>
            <person name="Chang Y.-H."/>
            <person name="Paek J."/>
            <person name="Shin Y."/>
        </authorList>
    </citation>
    <scope>NUCLEOTIDE SEQUENCE [LARGE SCALE GENOMIC DNA]</scope>
    <source>
        <strain evidence="9">KCTC 15426</strain>
    </source>
</reference>
<proteinExistence type="predicted"/>
<feature type="transmembrane region" description="Helical" evidence="7">
    <location>
        <begin position="21"/>
        <end position="38"/>
    </location>
</feature>
<feature type="transmembrane region" description="Helical" evidence="7">
    <location>
        <begin position="397"/>
        <end position="416"/>
    </location>
</feature>
<evidence type="ECO:0000313" key="9">
    <source>
        <dbReference type="Proteomes" id="UP000250003"/>
    </source>
</evidence>
<dbReference type="AlphaFoldDB" id="A0A2Z4UBS3"/>
<evidence type="ECO:0000256" key="4">
    <source>
        <dbReference type="ARBA" id="ARBA00022692"/>
    </source>
</evidence>
<keyword evidence="2" id="KW-0813">Transport</keyword>
<name>A0A2Z4UBS3_9FIRM</name>
<evidence type="ECO:0000256" key="7">
    <source>
        <dbReference type="SAM" id="Phobius"/>
    </source>
</evidence>
<dbReference type="EMBL" id="CP030280">
    <property type="protein sequence ID" value="AWY98466.1"/>
    <property type="molecule type" value="Genomic_DNA"/>
</dbReference>
<evidence type="ECO:0000313" key="8">
    <source>
        <dbReference type="EMBL" id="AWY98466.1"/>
    </source>
</evidence>
<dbReference type="CDD" id="cd13138">
    <property type="entry name" value="MATE_yoeA_like"/>
    <property type="match status" value="1"/>
</dbReference>
<dbReference type="Proteomes" id="UP000250003">
    <property type="component" value="Chromosome"/>
</dbReference>
<comment type="subcellular location">
    <subcellularLocation>
        <location evidence="1">Cell membrane</location>
        <topology evidence="1">Multi-pass membrane protein</topology>
    </subcellularLocation>
</comment>
<keyword evidence="4 7" id="KW-0812">Transmembrane</keyword>
<feature type="transmembrane region" description="Helical" evidence="7">
    <location>
        <begin position="292"/>
        <end position="309"/>
    </location>
</feature>
<dbReference type="GO" id="GO:0015297">
    <property type="term" value="F:antiporter activity"/>
    <property type="evidence" value="ECO:0007669"/>
    <property type="project" value="InterPro"/>
</dbReference>
<evidence type="ECO:0000256" key="3">
    <source>
        <dbReference type="ARBA" id="ARBA00022475"/>
    </source>
</evidence>
<feature type="transmembrane region" description="Helical" evidence="7">
    <location>
        <begin position="367"/>
        <end position="385"/>
    </location>
</feature>
<dbReference type="InterPro" id="IPR052031">
    <property type="entry name" value="Membrane_Transporter-Flippase"/>
</dbReference>
<dbReference type="PANTHER" id="PTHR43549">
    <property type="entry name" value="MULTIDRUG RESISTANCE PROTEIN YPNP-RELATED"/>
    <property type="match status" value="1"/>
</dbReference>
<dbReference type="GO" id="GO:0042910">
    <property type="term" value="F:xenobiotic transmembrane transporter activity"/>
    <property type="evidence" value="ECO:0007669"/>
    <property type="project" value="InterPro"/>
</dbReference>
<sequence>MREGFTLAKERLQTDMTMGSPVKIILNFTIPIFIGNMFQQFYSMADTIIVGKFVGTKALAAVGSVGTIMFLILGFLQGLTAGFSVLTAQRFGAGDMAGMRKTVGTAAVLSVGITIVMTVGSMLAMKPLLMFMHTPEDIFQDAYTYIMIICAGIAASVLYNLLSGVLRALGDSKTPLYFLILSAVLNIGLDLLLILVFHMGAAGAAYATVVSQGVSGIGCLFYIAKKVPLLKLHREDFRIEVYMAKMQLAIGLPMALQYSITAIGTMMVQSALNMLGSMSVAAFTAANKIEQIGTQAYVALGTTMATYCAQNMGAGQIKRIRKGFRAATIIGSIYSVLLAIPMVTVGKYLVYFFVSGDVSAIMGQADIYLKCVGIFFIPLTIVNVYRNGIQGMGYGLLPMMAGVAELVGRGVVAMLAAWKHSYVGACLASPFAWVLAGGLLLVMYFKIMKHQEKYFVS</sequence>
<feature type="transmembrane region" description="Helical" evidence="7">
    <location>
        <begin position="106"/>
        <end position="125"/>
    </location>
</feature>
<protein>
    <submittedName>
        <fullName evidence="8">MATE family efflux transporter</fullName>
    </submittedName>
</protein>
<feature type="transmembrane region" description="Helical" evidence="7">
    <location>
        <begin position="329"/>
        <end position="355"/>
    </location>
</feature>
<feature type="transmembrane region" description="Helical" evidence="7">
    <location>
        <begin position="145"/>
        <end position="169"/>
    </location>
</feature>
<feature type="transmembrane region" description="Helical" evidence="7">
    <location>
        <begin position="248"/>
        <end position="272"/>
    </location>
</feature>
<evidence type="ECO:0000256" key="1">
    <source>
        <dbReference type="ARBA" id="ARBA00004651"/>
    </source>
</evidence>
<organism evidence="8 9">
    <name type="scientific">Blautia argi</name>
    <dbReference type="NCBI Taxonomy" id="1912897"/>
    <lineage>
        <taxon>Bacteria</taxon>
        <taxon>Bacillati</taxon>
        <taxon>Bacillota</taxon>
        <taxon>Clostridia</taxon>
        <taxon>Lachnospirales</taxon>
        <taxon>Lachnospiraceae</taxon>
        <taxon>Blautia</taxon>
    </lineage>
</organism>
<dbReference type="NCBIfam" id="TIGR00797">
    <property type="entry name" value="matE"/>
    <property type="match status" value="1"/>
</dbReference>
<dbReference type="PANTHER" id="PTHR43549:SF3">
    <property type="entry name" value="MULTIDRUG RESISTANCE PROTEIN YPNP-RELATED"/>
    <property type="match status" value="1"/>
</dbReference>
<feature type="transmembrane region" description="Helical" evidence="7">
    <location>
        <begin position="422"/>
        <end position="445"/>
    </location>
</feature>
<evidence type="ECO:0000256" key="5">
    <source>
        <dbReference type="ARBA" id="ARBA00022989"/>
    </source>
</evidence>
<keyword evidence="6 7" id="KW-0472">Membrane</keyword>
<dbReference type="InterPro" id="IPR002528">
    <property type="entry name" value="MATE_fam"/>
</dbReference>
<dbReference type="Pfam" id="PF01554">
    <property type="entry name" value="MatE"/>
    <property type="match status" value="2"/>
</dbReference>
<accession>A0A2Z4UBS3</accession>
<gene>
    <name evidence="8" type="ORF">DQQ01_10255</name>
</gene>
<dbReference type="OrthoDB" id="9776324at2"/>
<dbReference type="KEGG" id="blau:DQQ01_10255"/>
<evidence type="ECO:0000256" key="6">
    <source>
        <dbReference type="ARBA" id="ARBA00023136"/>
    </source>
</evidence>
<keyword evidence="9" id="KW-1185">Reference proteome</keyword>
<feature type="transmembrane region" description="Helical" evidence="7">
    <location>
        <begin position="58"/>
        <end position="86"/>
    </location>
</feature>
<dbReference type="GO" id="GO:0005886">
    <property type="term" value="C:plasma membrane"/>
    <property type="evidence" value="ECO:0007669"/>
    <property type="project" value="UniProtKB-SubCell"/>
</dbReference>
<feature type="transmembrane region" description="Helical" evidence="7">
    <location>
        <begin position="176"/>
        <end position="197"/>
    </location>
</feature>